<dbReference type="CDD" id="cd16461">
    <property type="entry name" value="RING-H2_EL5-like"/>
    <property type="match status" value="1"/>
</dbReference>
<feature type="domain" description="RING-type" evidence="16">
    <location>
        <begin position="101"/>
        <end position="143"/>
    </location>
</feature>
<evidence type="ECO:0000256" key="11">
    <source>
        <dbReference type="ARBA" id="ARBA00022989"/>
    </source>
</evidence>
<reference evidence="17" key="1">
    <citation type="submission" date="2020-12" db="EMBL/GenBank/DDBJ databases">
        <title>WGS assembly of Carya illinoinensis cv. Pawnee.</title>
        <authorList>
            <person name="Platts A."/>
            <person name="Shu S."/>
            <person name="Wright S."/>
            <person name="Barry K."/>
            <person name="Edger P."/>
            <person name="Pires J.C."/>
            <person name="Schmutz J."/>
        </authorList>
    </citation>
    <scope>NUCLEOTIDE SEQUENCE</scope>
    <source>
        <tissue evidence="17">Leaf</tissue>
    </source>
</reference>
<dbReference type="Pfam" id="PF13639">
    <property type="entry name" value="zf-RING_2"/>
    <property type="match status" value="1"/>
</dbReference>
<comment type="subcellular location">
    <subcellularLocation>
        <location evidence="2">Membrane</location>
        <topology evidence="2">Single-pass membrane protein</topology>
    </subcellularLocation>
</comment>
<evidence type="ECO:0000259" key="16">
    <source>
        <dbReference type="PROSITE" id="PS50089"/>
    </source>
</evidence>
<comment type="pathway">
    <text evidence="3">Protein modification; protein ubiquitination.</text>
</comment>
<dbReference type="EMBL" id="CM031821">
    <property type="protein sequence ID" value="KAG6630786.1"/>
    <property type="molecule type" value="Genomic_DNA"/>
</dbReference>
<evidence type="ECO:0000313" key="17">
    <source>
        <dbReference type="EMBL" id="KAG6630786.1"/>
    </source>
</evidence>
<evidence type="ECO:0000256" key="2">
    <source>
        <dbReference type="ARBA" id="ARBA00004167"/>
    </source>
</evidence>
<comment type="similarity">
    <text evidence="13">Belongs to the RING-type zinc finger family. ATL subfamily.</text>
</comment>
<feature type="transmembrane region" description="Helical" evidence="15">
    <location>
        <begin position="16"/>
        <end position="37"/>
    </location>
</feature>
<keyword evidence="6 15" id="KW-0812">Transmembrane</keyword>
<evidence type="ECO:0000256" key="3">
    <source>
        <dbReference type="ARBA" id="ARBA00004906"/>
    </source>
</evidence>
<accession>A0A8T1NG25</accession>
<dbReference type="AlphaFoldDB" id="A0A8T1NG25"/>
<evidence type="ECO:0000256" key="12">
    <source>
        <dbReference type="ARBA" id="ARBA00023136"/>
    </source>
</evidence>
<keyword evidence="5" id="KW-0808">Transferase</keyword>
<dbReference type="PANTHER" id="PTHR46719">
    <property type="entry name" value="TRANSCRIPTION FACTOR C2H2 FAMILY-RELATED"/>
    <property type="match status" value="1"/>
</dbReference>
<dbReference type="PROSITE" id="PS50089">
    <property type="entry name" value="ZF_RING_2"/>
    <property type="match status" value="1"/>
</dbReference>
<evidence type="ECO:0000256" key="6">
    <source>
        <dbReference type="ARBA" id="ARBA00022692"/>
    </source>
</evidence>
<evidence type="ECO:0000256" key="5">
    <source>
        <dbReference type="ARBA" id="ARBA00022679"/>
    </source>
</evidence>
<evidence type="ECO:0000256" key="7">
    <source>
        <dbReference type="ARBA" id="ARBA00022723"/>
    </source>
</evidence>
<keyword evidence="8 14" id="KW-0863">Zinc-finger</keyword>
<evidence type="ECO:0000256" key="13">
    <source>
        <dbReference type="ARBA" id="ARBA00024209"/>
    </source>
</evidence>
<evidence type="ECO:0000313" key="18">
    <source>
        <dbReference type="Proteomes" id="UP000811609"/>
    </source>
</evidence>
<dbReference type="FunFam" id="3.30.40.10:FF:000187">
    <property type="entry name" value="E3 ubiquitin-protein ligase ATL6"/>
    <property type="match status" value="1"/>
</dbReference>
<organism evidence="17 18">
    <name type="scientific">Carya illinoinensis</name>
    <name type="common">Pecan</name>
    <dbReference type="NCBI Taxonomy" id="32201"/>
    <lineage>
        <taxon>Eukaryota</taxon>
        <taxon>Viridiplantae</taxon>
        <taxon>Streptophyta</taxon>
        <taxon>Embryophyta</taxon>
        <taxon>Tracheophyta</taxon>
        <taxon>Spermatophyta</taxon>
        <taxon>Magnoliopsida</taxon>
        <taxon>eudicotyledons</taxon>
        <taxon>Gunneridae</taxon>
        <taxon>Pentapetalae</taxon>
        <taxon>rosids</taxon>
        <taxon>fabids</taxon>
        <taxon>Fagales</taxon>
        <taxon>Juglandaceae</taxon>
        <taxon>Carya</taxon>
    </lineage>
</organism>
<evidence type="ECO:0000256" key="14">
    <source>
        <dbReference type="PROSITE-ProRule" id="PRU00175"/>
    </source>
</evidence>
<gene>
    <name evidence="17" type="ORF">CIPAW_13G044500</name>
</gene>
<comment type="catalytic activity">
    <reaction evidence="1">
        <text>S-ubiquitinyl-[E2 ubiquitin-conjugating enzyme]-L-cysteine + [acceptor protein]-L-lysine = [E2 ubiquitin-conjugating enzyme]-L-cysteine + N(6)-ubiquitinyl-[acceptor protein]-L-lysine.</text>
        <dbReference type="EC" id="2.3.2.27"/>
    </reaction>
</comment>
<proteinExistence type="inferred from homology"/>
<evidence type="ECO:0000256" key="1">
    <source>
        <dbReference type="ARBA" id="ARBA00000900"/>
    </source>
</evidence>
<protein>
    <recommendedName>
        <fullName evidence="4">RING-type E3 ubiquitin transferase</fullName>
        <ecNumber evidence="4">2.3.2.27</ecNumber>
    </recommendedName>
</protein>
<keyword evidence="12 15" id="KW-0472">Membrane</keyword>
<dbReference type="Proteomes" id="UP000811609">
    <property type="component" value="Chromosome 13"/>
</dbReference>
<sequence>MDNSDGVVSGDGISGFTYGVIFSVVAFLLISVIAFACNRMRYAGHHDWPPSRRSSSVLRTVTEPSSIRIEQGLDESTLSSYPKLLYSQAKKGYSAGSARCCSICLVDYKDADMLRLLPDCSHLFHLNCIDPWMRLRSTCPMCRKTPVPAPKTADLIAATQES</sequence>
<evidence type="ECO:0000256" key="4">
    <source>
        <dbReference type="ARBA" id="ARBA00012483"/>
    </source>
</evidence>
<dbReference type="GO" id="GO:0016020">
    <property type="term" value="C:membrane"/>
    <property type="evidence" value="ECO:0007669"/>
    <property type="project" value="UniProtKB-SubCell"/>
</dbReference>
<evidence type="ECO:0000256" key="8">
    <source>
        <dbReference type="ARBA" id="ARBA00022771"/>
    </source>
</evidence>
<dbReference type="EC" id="2.3.2.27" evidence="4"/>
<keyword evidence="10" id="KW-0862">Zinc</keyword>
<name>A0A8T1NG25_CARIL</name>
<dbReference type="GO" id="GO:0061630">
    <property type="term" value="F:ubiquitin protein ligase activity"/>
    <property type="evidence" value="ECO:0007669"/>
    <property type="project" value="UniProtKB-EC"/>
</dbReference>
<dbReference type="GO" id="GO:0008270">
    <property type="term" value="F:zinc ion binding"/>
    <property type="evidence" value="ECO:0007669"/>
    <property type="project" value="UniProtKB-KW"/>
</dbReference>
<dbReference type="InterPro" id="IPR045899">
    <property type="entry name" value="ATL71-like"/>
</dbReference>
<evidence type="ECO:0000256" key="15">
    <source>
        <dbReference type="SAM" id="Phobius"/>
    </source>
</evidence>
<evidence type="ECO:0000256" key="10">
    <source>
        <dbReference type="ARBA" id="ARBA00022833"/>
    </source>
</evidence>
<dbReference type="SMART" id="SM00184">
    <property type="entry name" value="RING"/>
    <property type="match status" value="1"/>
</dbReference>
<keyword evidence="7" id="KW-0479">Metal-binding</keyword>
<evidence type="ECO:0000256" key="9">
    <source>
        <dbReference type="ARBA" id="ARBA00022786"/>
    </source>
</evidence>
<keyword evidence="18" id="KW-1185">Reference proteome</keyword>
<dbReference type="PANTHER" id="PTHR46719:SF7">
    <property type="entry name" value="RING-H2 FINGER PROTEIN ATL71-RELATED"/>
    <property type="match status" value="1"/>
</dbReference>
<keyword evidence="11 15" id="KW-1133">Transmembrane helix</keyword>
<dbReference type="InterPro" id="IPR001841">
    <property type="entry name" value="Znf_RING"/>
</dbReference>
<comment type="caution">
    <text evidence="17">The sequence shown here is derived from an EMBL/GenBank/DDBJ whole genome shotgun (WGS) entry which is preliminary data.</text>
</comment>
<keyword evidence="9" id="KW-0833">Ubl conjugation pathway</keyword>